<gene>
    <name evidence="1" type="ORF">SZN_38093</name>
</gene>
<sequence length="35" mass="4002">MAAAITERTRLIFVRQLPGQRDDLAMLRQAHPLVL</sequence>
<dbReference type="Proteomes" id="UP000004217">
    <property type="component" value="Unassembled WGS sequence"/>
</dbReference>
<evidence type="ECO:0000313" key="2">
    <source>
        <dbReference type="Proteomes" id="UP000004217"/>
    </source>
</evidence>
<evidence type="ECO:0000313" key="1">
    <source>
        <dbReference type="EMBL" id="EGX54410.1"/>
    </source>
</evidence>
<proteinExistence type="predicted"/>
<comment type="caution">
    <text evidence="1">The sequence shown here is derived from an EMBL/GenBank/DDBJ whole genome shotgun (WGS) entry which is preliminary data.</text>
</comment>
<accession>G2GQ04</accession>
<dbReference type="EMBL" id="AGBF01000500">
    <property type="protein sequence ID" value="EGX54410.1"/>
    <property type="molecule type" value="Genomic_DNA"/>
</dbReference>
<organism evidence="1 2">
    <name type="scientific">Streptomyces zinciresistens K42</name>
    <dbReference type="NCBI Taxonomy" id="700597"/>
    <lineage>
        <taxon>Bacteria</taxon>
        <taxon>Bacillati</taxon>
        <taxon>Actinomycetota</taxon>
        <taxon>Actinomycetes</taxon>
        <taxon>Kitasatosporales</taxon>
        <taxon>Streptomycetaceae</taxon>
        <taxon>Streptomyces</taxon>
    </lineage>
</organism>
<protein>
    <submittedName>
        <fullName evidence="1">Uncharacterized protein</fullName>
    </submittedName>
</protein>
<keyword evidence="2" id="KW-1185">Reference proteome</keyword>
<name>G2GQ04_9ACTN</name>
<dbReference type="AlphaFoldDB" id="G2GQ04"/>
<feature type="non-terminal residue" evidence="1">
    <location>
        <position position="35"/>
    </location>
</feature>
<reference evidence="1 2" key="1">
    <citation type="submission" date="2011-08" db="EMBL/GenBank/DDBJ databases">
        <authorList>
            <person name="Lin Y."/>
            <person name="Hao X."/>
            <person name="Johnstone L."/>
            <person name="Miller S.J."/>
            <person name="Wei G."/>
            <person name="Rensing C."/>
        </authorList>
    </citation>
    <scope>NUCLEOTIDE SEQUENCE [LARGE SCALE GENOMIC DNA]</scope>
    <source>
        <strain evidence="1 2">K42</strain>
    </source>
</reference>